<proteinExistence type="predicted"/>
<dbReference type="InterPro" id="IPR006598">
    <property type="entry name" value="CAP10"/>
</dbReference>
<evidence type="ECO:0000313" key="3">
    <source>
        <dbReference type="EMBL" id="KAA1074900.1"/>
    </source>
</evidence>
<comment type="caution">
    <text evidence="3">The sequence shown here is derived from an EMBL/GenBank/DDBJ whole genome shotgun (WGS) entry which is preliminary data.</text>
</comment>
<keyword evidence="1" id="KW-1133">Transmembrane helix</keyword>
<dbReference type="Proteomes" id="UP000324748">
    <property type="component" value="Unassembled WGS sequence"/>
</dbReference>
<dbReference type="OrthoDB" id="541052at2759"/>
<dbReference type="EMBL" id="VSWC01000157">
    <property type="protein sequence ID" value="KAA1074900.1"/>
    <property type="molecule type" value="Genomic_DNA"/>
</dbReference>
<keyword evidence="4" id="KW-1185">Reference proteome</keyword>
<reference evidence="3 4" key="1">
    <citation type="submission" date="2019-05" db="EMBL/GenBank/DDBJ databases">
        <title>Emergence of the Ug99 lineage of the wheat stem rust pathogen through somatic hybridization.</title>
        <authorList>
            <person name="Li F."/>
            <person name="Upadhyaya N.M."/>
            <person name="Sperschneider J."/>
            <person name="Matny O."/>
            <person name="Nguyen-Phuc H."/>
            <person name="Mago R."/>
            <person name="Raley C."/>
            <person name="Miller M.E."/>
            <person name="Silverstein K.A.T."/>
            <person name="Henningsen E."/>
            <person name="Hirsch C.D."/>
            <person name="Visser B."/>
            <person name="Pretorius Z.A."/>
            <person name="Steffenson B.J."/>
            <person name="Schwessinger B."/>
            <person name="Dodds P.N."/>
            <person name="Figueroa M."/>
        </authorList>
    </citation>
    <scope>NUCLEOTIDE SEQUENCE [LARGE SCALE GENOMIC DNA]</scope>
    <source>
        <strain evidence="3">21-0</strain>
    </source>
</reference>
<feature type="domain" description="Glycosyl transferase CAP10" evidence="2">
    <location>
        <begin position="325"/>
        <end position="604"/>
    </location>
</feature>
<sequence length="614" mass="71073">MYHAIPTRRRGCLAIITLGVPIFILTVYLTYRQPAESHHPRFPLNPTRLNWASPFRLLRSSHSSNPQLVQVNHSQDGYLYFDDKVYRSINGTSQPVLHPIVSLINNATRAWNLKLESQSKHLSSAISEYRRRNHRNPPRGYDRWWSWASQNNVKLLDEYDYLHKSIEPFFALPPQVFRQRASALASDQTKWATMIFVVSIRNGQLSLSGHQANIGPRPKEMVELLKDIAHLLPDMDIPISVEDLPAVSVSAKNYEHHIQAVRNSTLLSPQDLTDIKDQPGIYGWSNSCSSQSELRRNLDGLQDLSRSRNPYFGQSYIHDPVAASNFCDHPELIQLNGFLSATQPKVHQFFPLFSFTKLHGFAELPLSPPSQFRQEVGKDPSWEAKKDKLFWRGSTTGTYFAGINNWRKSQRTRLVMFSNEPRGNVSVRTTDSKDHLEYFDADTKVLNDRYFDIGFTNSPVQCDINDRSCEAVQKGYVFKPYSQPSQTNTFKYLLDVDGNGWSGRFHRLMSTKSAILKSTIFPEWYADRIQPWYHYIPVKVDYQDLYDIMAFFLGDSNGLNAHDQVGKQIGQQGHDWTEKFWRLTDMQAYMYLLLLEYSRLLNREPENLHSMDYF</sequence>
<dbReference type="AlphaFoldDB" id="A0A5B0MGE7"/>
<dbReference type="Pfam" id="PF05686">
    <property type="entry name" value="Glyco_transf_90"/>
    <property type="match status" value="1"/>
</dbReference>
<organism evidence="3 4">
    <name type="scientific">Puccinia graminis f. sp. tritici</name>
    <dbReference type="NCBI Taxonomy" id="56615"/>
    <lineage>
        <taxon>Eukaryota</taxon>
        <taxon>Fungi</taxon>
        <taxon>Dikarya</taxon>
        <taxon>Basidiomycota</taxon>
        <taxon>Pucciniomycotina</taxon>
        <taxon>Pucciniomycetes</taxon>
        <taxon>Pucciniales</taxon>
        <taxon>Pucciniaceae</taxon>
        <taxon>Puccinia</taxon>
    </lineage>
</organism>
<protein>
    <submittedName>
        <fullName evidence="3">F-actin-capping protein subunit alpha</fullName>
    </submittedName>
</protein>
<dbReference type="SMART" id="SM00672">
    <property type="entry name" value="CAP10"/>
    <property type="match status" value="1"/>
</dbReference>
<feature type="transmembrane region" description="Helical" evidence="1">
    <location>
        <begin position="12"/>
        <end position="31"/>
    </location>
</feature>
<name>A0A5B0MGE7_PUCGR</name>
<accession>A0A5B0MGE7</accession>
<dbReference type="PANTHER" id="PTHR12203">
    <property type="entry name" value="KDEL LYS-ASP-GLU-LEU CONTAINING - RELATED"/>
    <property type="match status" value="1"/>
</dbReference>
<evidence type="ECO:0000256" key="1">
    <source>
        <dbReference type="SAM" id="Phobius"/>
    </source>
</evidence>
<gene>
    <name evidence="3" type="primary">CAP1_2</name>
    <name evidence="3" type="ORF">PGT21_024370</name>
</gene>
<keyword evidence="1" id="KW-0812">Transmembrane</keyword>
<keyword evidence="1" id="KW-0472">Membrane</keyword>
<evidence type="ECO:0000259" key="2">
    <source>
        <dbReference type="SMART" id="SM00672"/>
    </source>
</evidence>
<dbReference type="InterPro" id="IPR051091">
    <property type="entry name" value="O-Glucosyltr/Glycosyltrsf_90"/>
</dbReference>
<dbReference type="PANTHER" id="PTHR12203:SF118">
    <property type="entry name" value="BETA-1,2-XYLOSYLTRANSFERASE 1"/>
    <property type="match status" value="1"/>
</dbReference>
<evidence type="ECO:0000313" key="4">
    <source>
        <dbReference type="Proteomes" id="UP000324748"/>
    </source>
</evidence>